<evidence type="ECO:0000313" key="12">
    <source>
        <dbReference type="EMBL" id="RZF20564.1"/>
    </source>
</evidence>
<evidence type="ECO:0000256" key="7">
    <source>
        <dbReference type="ARBA" id="ARBA00022801"/>
    </source>
</evidence>
<dbReference type="EMBL" id="QDKL01000003">
    <property type="protein sequence ID" value="RZF20564.1"/>
    <property type="molecule type" value="Genomic_DNA"/>
</dbReference>
<accession>A0ABY0IC72</accession>
<gene>
    <name evidence="12" type="ORF">DAY19_11300</name>
</gene>
<evidence type="ECO:0000256" key="5">
    <source>
        <dbReference type="ARBA" id="ARBA00022670"/>
    </source>
</evidence>
<dbReference type="SUPFAM" id="SSF55920">
    <property type="entry name" value="Creatinase/aminopeptidase"/>
    <property type="match status" value="1"/>
</dbReference>
<dbReference type="Gene3D" id="3.90.230.10">
    <property type="entry name" value="Creatinase/methionine aminopeptidase superfamily"/>
    <property type="match status" value="1"/>
</dbReference>
<comment type="cofactor">
    <cofactor evidence="2">
        <name>Mn(2+)</name>
        <dbReference type="ChEBI" id="CHEBI:29035"/>
    </cofactor>
</comment>
<proteinExistence type="inferred from homology"/>
<dbReference type="InterPro" id="IPR001131">
    <property type="entry name" value="Peptidase_M24B_aminopep-P_CS"/>
</dbReference>
<dbReference type="InterPro" id="IPR000994">
    <property type="entry name" value="Pept_M24"/>
</dbReference>
<sequence length="444" mass="49520">MSENIYNTRRKKLLEMMDDGIAVIASAVYQHKSNDTEFPFRQNSNFRYLTGLTEADSALVLSKKNGKTKQILFVRPKDPIAEMWAGKRLGPDKAAELTEVDEGYSINDLEEKLEELLPGHENLYVHLSERTDIADMARKISASLFHKKRAQKELPPATIKNVGALVERMRLIKDETEIAQMREAMIVTDKAHRAAMALAKPGVTEQEVNALMMYLFSKGPSQGSAYDNIVAGGNNACILHYIKNDEPLNSGDLLLIDAGSELNGYATDITRTFPVSGTFTGIQKEVYNIILDSQIAAIELSKPGNNSKMLHAKVSEILTQGLIDLKVLSGSVEENIAKDNHRKFFPHGTGHWLGLDVHDQNPYLVEGTNEPTPFEKGVIFTIEPGLYFPKELDNIPEELKGIGIRTEDNILITADGHENLSHMIPKTVEEIEEACKQDVKDFLF</sequence>
<dbReference type="Proteomes" id="UP000443582">
    <property type="component" value="Unassembled WGS sequence"/>
</dbReference>
<dbReference type="InterPro" id="IPR036005">
    <property type="entry name" value="Creatinase/aminopeptidase-like"/>
</dbReference>
<dbReference type="Pfam" id="PF00557">
    <property type="entry name" value="Peptidase_M24"/>
    <property type="match status" value="1"/>
</dbReference>
<dbReference type="InterPro" id="IPR007865">
    <property type="entry name" value="Aminopep_P_N"/>
</dbReference>
<dbReference type="SUPFAM" id="SSF53092">
    <property type="entry name" value="Creatinase/prolidase N-terminal domain"/>
    <property type="match status" value="1"/>
</dbReference>
<dbReference type="Pfam" id="PF05195">
    <property type="entry name" value="AMP_N"/>
    <property type="match status" value="1"/>
</dbReference>
<evidence type="ECO:0000256" key="4">
    <source>
        <dbReference type="ARBA" id="ARBA00012574"/>
    </source>
</evidence>
<dbReference type="InterPro" id="IPR052433">
    <property type="entry name" value="X-Pro_dipept-like"/>
</dbReference>
<dbReference type="PANTHER" id="PTHR43226:SF4">
    <property type="entry name" value="XAA-PRO AMINOPEPTIDASE 3"/>
    <property type="match status" value="1"/>
</dbReference>
<evidence type="ECO:0000256" key="9">
    <source>
        <dbReference type="ARBA" id="ARBA00023211"/>
    </source>
</evidence>
<evidence type="ECO:0000256" key="2">
    <source>
        <dbReference type="ARBA" id="ARBA00001936"/>
    </source>
</evidence>
<evidence type="ECO:0000256" key="6">
    <source>
        <dbReference type="ARBA" id="ARBA00022723"/>
    </source>
</evidence>
<dbReference type="InterPro" id="IPR029149">
    <property type="entry name" value="Creatin/AminoP/Spt16_N"/>
</dbReference>
<keyword evidence="13" id="KW-1185">Reference proteome</keyword>
<dbReference type="RefSeq" id="WP_115362503.1">
    <property type="nucleotide sequence ID" value="NZ_QDKL01000003.1"/>
</dbReference>
<evidence type="ECO:0000256" key="3">
    <source>
        <dbReference type="ARBA" id="ARBA00008766"/>
    </source>
</evidence>
<reference evidence="13" key="1">
    <citation type="journal article" date="2019" name="Int. J. Syst. Evol. Microbiol.">
        <title>Halobacteriovorax valvorus sp. nov., a novel prokaryotic predator isolated from coastal seawater of China.</title>
        <authorList>
            <person name="Chen M.-X."/>
        </authorList>
    </citation>
    <scope>NUCLEOTIDE SEQUENCE [LARGE SCALE GENOMIC DNA]</scope>
    <source>
        <strain evidence="13">BL9</strain>
    </source>
</reference>
<comment type="similarity">
    <text evidence="3 10">Belongs to the peptidase M24B family.</text>
</comment>
<dbReference type="SMART" id="SM01011">
    <property type="entry name" value="AMP_N"/>
    <property type="match status" value="1"/>
</dbReference>
<organism evidence="12 13">
    <name type="scientific">Halobacteriovorax vibrionivorans</name>
    <dbReference type="NCBI Taxonomy" id="2152716"/>
    <lineage>
        <taxon>Bacteria</taxon>
        <taxon>Pseudomonadati</taxon>
        <taxon>Bdellovibrionota</taxon>
        <taxon>Bacteriovoracia</taxon>
        <taxon>Bacteriovoracales</taxon>
        <taxon>Halobacteriovoraceae</taxon>
        <taxon>Halobacteriovorax</taxon>
    </lineage>
</organism>
<dbReference type="PROSITE" id="PS00491">
    <property type="entry name" value="PROLINE_PEPTIDASE"/>
    <property type="match status" value="1"/>
</dbReference>
<keyword evidence="6 10" id="KW-0479">Metal-binding</keyword>
<dbReference type="PANTHER" id="PTHR43226">
    <property type="entry name" value="XAA-PRO AMINOPEPTIDASE 3"/>
    <property type="match status" value="1"/>
</dbReference>
<comment type="catalytic activity">
    <reaction evidence="1">
        <text>Release of any N-terminal amino acid, including proline, that is linked to proline, even from a dipeptide or tripeptide.</text>
        <dbReference type="EC" id="3.4.11.9"/>
    </reaction>
</comment>
<keyword evidence="5" id="KW-0645">Protease</keyword>
<keyword evidence="8" id="KW-0482">Metalloprotease</keyword>
<keyword evidence="9" id="KW-0464">Manganese</keyword>
<evidence type="ECO:0000256" key="8">
    <source>
        <dbReference type="ARBA" id="ARBA00023049"/>
    </source>
</evidence>
<feature type="domain" description="Aminopeptidase P N-terminal" evidence="11">
    <location>
        <begin position="1"/>
        <end position="134"/>
    </location>
</feature>
<evidence type="ECO:0000256" key="10">
    <source>
        <dbReference type="RuleBase" id="RU000590"/>
    </source>
</evidence>
<keyword evidence="7" id="KW-0378">Hydrolase</keyword>
<evidence type="ECO:0000313" key="13">
    <source>
        <dbReference type="Proteomes" id="UP000443582"/>
    </source>
</evidence>
<name>A0ABY0IC72_9BACT</name>
<protein>
    <recommendedName>
        <fullName evidence="4">Xaa-Pro aminopeptidase</fullName>
        <ecNumber evidence="4">3.4.11.9</ecNumber>
    </recommendedName>
</protein>
<evidence type="ECO:0000256" key="1">
    <source>
        <dbReference type="ARBA" id="ARBA00001424"/>
    </source>
</evidence>
<evidence type="ECO:0000259" key="11">
    <source>
        <dbReference type="SMART" id="SM01011"/>
    </source>
</evidence>
<dbReference type="EC" id="3.4.11.9" evidence="4"/>
<comment type="caution">
    <text evidence="12">The sequence shown here is derived from an EMBL/GenBank/DDBJ whole genome shotgun (WGS) entry which is preliminary data.</text>
</comment>
<dbReference type="CDD" id="cd01087">
    <property type="entry name" value="Prolidase"/>
    <property type="match status" value="1"/>
</dbReference>
<dbReference type="Gene3D" id="3.40.350.10">
    <property type="entry name" value="Creatinase/prolidase N-terminal domain"/>
    <property type="match status" value="1"/>
</dbReference>